<dbReference type="AlphaFoldDB" id="A0A1R1PKS3"/>
<protein>
    <submittedName>
        <fullName evidence="2">Uncharacterized protein</fullName>
    </submittedName>
</protein>
<evidence type="ECO:0000256" key="1">
    <source>
        <dbReference type="SAM" id="MobiDB-lite"/>
    </source>
</evidence>
<reference evidence="3" key="1">
    <citation type="submission" date="2017-01" db="EMBL/GenBank/DDBJ databases">
        <authorList>
            <person name="Wang Y."/>
            <person name="White M."/>
            <person name="Kvist S."/>
            <person name="Moncalvo J.-M."/>
        </authorList>
    </citation>
    <scope>NUCLEOTIDE SEQUENCE [LARGE SCALE GENOMIC DNA]</scope>
    <source>
        <strain evidence="3">COL-18-3</strain>
    </source>
</reference>
<organism evidence="2 3">
    <name type="scientific">Zancudomyces culisetae</name>
    <name type="common">Gut fungus</name>
    <name type="synonym">Smittium culisetae</name>
    <dbReference type="NCBI Taxonomy" id="1213189"/>
    <lineage>
        <taxon>Eukaryota</taxon>
        <taxon>Fungi</taxon>
        <taxon>Fungi incertae sedis</taxon>
        <taxon>Zoopagomycota</taxon>
        <taxon>Kickxellomycotina</taxon>
        <taxon>Harpellomycetes</taxon>
        <taxon>Harpellales</taxon>
        <taxon>Legeriomycetaceae</taxon>
        <taxon>Zancudomyces</taxon>
    </lineage>
</organism>
<feature type="compositionally biased region" description="Low complexity" evidence="1">
    <location>
        <begin position="287"/>
        <end position="296"/>
    </location>
</feature>
<evidence type="ECO:0000313" key="3">
    <source>
        <dbReference type="Proteomes" id="UP000188320"/>
    </source>
</evidence>
<accession>A0A1R1PKS3</accession>
<feature type="compositionally biased region" description="Low complexity" evidence="1">
    <location>
        <begin position="365"/>
        <end position="383"/>
    </location>
</feature>
<proteinExistence type="predicted"/>
<gene>
    <name evidence="2" type="ORF">AX774_g5002</name>
</gene>
<name>A0A1R1PKS3_ZANCU</name>
<keyword evidence="3" id="KW-1185">Reference proteome</keyword>
<dbReference type="EMBL" id="LSSK01000872">
    <property type="protein sequence ID" value="OMH81539.1"/>
    <property type="molecule type" value="Genomic_DNA"/>
</dbReference>
<sequence length="404" mass="43566">MKQRIPLKKIFDAQKTADMVGLGDVQEYGEGGKDDEVRQLGAKRAVHTVENEGMMVQKNNGVAGGIQNGGVEQAVQELNQATKTLALQEENKQHFFVRNPAAIRRTTIANKAIGSFAGARNNRESIARLTGNGGIGMQQSEVRGRQTLHGSTIARDVPKSYAQKNSTSMSRPIAVAVPRGKRAISTIGRPLQPQVQLRAQPQVQVQPRSQVQMHNTSTRPFPSKRPLSLSTPAAAIAQPPVKRARTDALEPTRPNRIREPSPNTNIPSYLRATKASQQRVNTVSIVSTTRRLTKSTSLDKGKPVNAKPAVQKISVDSPVQHTTEHPTKALADNSADNTNSCSSVPKDGSPIKPTSEQTKKDDPITDCTPSPTSSLSSASSTDTQINEYHASVTSPLAALTKLYS</sequence>
<dbReference type="Proteomes" id="UP000188320">
    <property type="component" value="Unassembled WGS sequence"/>
</dbReference>
<feature type="region of interest" description="Disordered" evidence="1">
    <location>
        <begin position="204"/>
        <end position="392"/>
    </location>
</feature>
<feature type="compositionally biased region" description="Polar residues" evidence="1">
    <location>
        <begin position="334"/>
        <end position="343"/>
    </location>
</feature>
<feature type="compositionally biased region" description="Polar residues" evidence="1">
    <location>
        <begin position="274"/>
        <end position="286"/>
    </location>
</feature>
<evidence type="ECO:0000313" key="2">
    <source>
        <dbReference type="EMBL" id="OMH81539.1"/>
    </source>
</evidence>
<comment type="caution">
    <text evidence="2">The sequence shown here is derived from an EMBL/GenBank/DDBJ whole genome shotgun (WGS) entry which is preliminary data.</text>
</comment>